<dbReference type="Pfam" id="PF05226">
    <property type="entry name" value="CHASE2"/>
    <property type="match status" value="1"/>
</dbReference>
<reference evidence="3 4" key="1">
    <citation type="submission" date="2020-05" db="EMBL/GenBank/DDBJ databases">
        <authorList>
            <person name="Ruan W."/>
            <person name="Jeon C.O."/>
            <person name="Chun B.H."/>
        </authorList>
    </citation>
    <scope>NUCLEOTIDE SEQUENCE [LARGE SCALE GENOMIC DNA]</scope>
    <source>
        <strain evidence="3 4">TBZ9</strain>
    </source>
</reference>
<feature type="domain" description="CHASE2" evidence="2">
    <location>
        <begin position="44"/>
        <end position="313"/>
    </location>
</feature>
<keyword evidence="1" id="KW-0472">Membrane</keyword>
<dbReference type="InterPro" id="IPR007890">
    <property type="entry name" value="CHASE2"/>
</dbReference>
<dbReference type="SMART" id="SM01080">
    <property type="entry name" value="CHASE2"/>
    <property type="match status" value="1"/>
</dbReference>
<feature type="transmembrane region" description="Helical" evidence="1">
    <location>
        <begin position="21"/>
        <end position="42"/>
    </location>
</feature>
<organism evidence="3 4">
    <name type="scientific">Vreelandella azerica</name>
    <dbReference type="NCBI Taxonomy" id="2732867"/>
    <lineage>
        <taxon>Bacteria</taxon>
        <taxon>Pseudomonadati</taxon>
        <taxon>Pseudomonadota</taxon>
        <taxon>Gammaproteobacteria</taxon>
        <taxon>Oceanospirillales</taxon>
        <taxon>Halomonadaceae</taxon>
        <taxon>Vreelandella</taxon>
    </lineage>
</organism>
<gene>
    <name evidence="3" type="ORF">HLB35_05560</name>
</gene>
<feature type="transmembrane region" description="Helical" evidence="1">
    <location>
        <begin position="296"/>
        <end position="316"/>
    </location>
</feature>
<keyword evidence="1" id="KW-1133">Transmembrane helix</keyword>
<reference evidence="3 4" key="2">
    <citation type="submission" date="2020-06" db="EMBL/GenBank/DDBJ databases">
        <title>Halomonas songnenensis sp. nov., a moderately halophilic bacterium isolated from saline and alkaline soils.</title>
        <authorList>
            <person name="Jiang J."/>
            <person name="Pan Y."/>
        </authorList>
    </citation>
    <scope>NUCLEOTIDE SEQUENCE [LARGE SCALE GENOMIC DNA]</scope>
    <source>
        <strain evidence="3 4">TBZ9</strain>
    </source>
</reference>
<feature type="transmembrane region" description="Helical" evidence="1">
    <location>
        <begin position="323"/>
        <end position="346"/>
    </location>
</feature>
<evidence type="ECO:0000256" key="1">
    <source>
        <dbReference type="SAM" id="Phobius"/>
    </source>
</evidence>
<evidence type="ECO:0000313" key="4">
    <source>
        <dbReference type="Proteomes" id="UP000588806"/>
    </source>
</evidence>
<evidence type="ECO:0000313" key="3">
    <source>
        <dbReference type="EMBL" id="NOG31365.1"/>
    </source>
</evidence>
<evidence type="ECO:0000259" key="2">
    <source>
        <dbReference type="SMART" id="SM01080"/>
    </source>
</evidence>
<keyword evidence="1" id="KW-0812">Transmembrane</keyword>
<dbReference type="Proteomes" id="UP000588806">
    <property type="component" value="Unassembled WGS sequence"/>
</dbReference>
<dbReference type="AlphaFoldDB" id="A0A7Y3XAM3"/>
<comment type="caution">
    <text evidence="3">The sequence shown here is derived from an EMBL/GenBank/DDBJ whole genome shotgun (WGS) entry which is preliminary data.</text>
</comment>
<proteinExistence type="predicted"/>
<name>A0A7Y3XAM3_9GAMM</name>
<dbReference type="EMBL" id="JABFHI010000002">
    <property type="protein sequence ID" value="NOG31365.1"/>
    <property type="molecule type" value="Genomic_DNA"/>
</dbReference>
<keyword evidence="4" id="KW-1185">Reference proteome</keyword>
<feature type="transmembrane region" description="Helical" evidence="1">
    <location>
        <begin position="352"/>
        <end position="374"/>
    </location>
</feature>
<sequence>MPQDNYQSSGVHLTQALHRRFVITWWATVSLLLPFAFLIYSISPLLSDNYLYDTWLSSQSSPPSQDILIIEIDEPSLQWFGRWPWPRDIHARLVEKLDAAGASAVVLDILLIESSRDSQQDQLLVEAMKAHGNVHIPLALLPERTSGAPFRDTLMPIPALMLAAASVGHINISLDSDGVAREVVLKEARDDVIWPQLMASVAGIPAEALDTTPVRIPYRGWPKHYPSVSYHDVLEGRLPESFLKDRIVLVGMTALGMGDRYNMSLLSSELMPGVEVHAHLLDALRDDNLIYPVPPLTGAVLAGLPIIMLMLLAWWLRFRFMLGIVILLSGVAVVGSLFALGSGWWWPPSASLIALGLAFVVIVWRSQATLLSWFEQELKLLYREPPILPYRQVLAPNEGGKLYQQLQSLEFALTRLVQGRRLILDVMHSLPLPIFILNEDGSVLLANRKAVMLGENGERAKPVQHIKDLPEVVSFEEEREFAALWPPTAFDGEDSPSVLTGVVQGRRW</sequence>
<accession>A0A7Y3XAM3</accession>
<protein>
    <submittedName>
        <fullName evidence="3">CHASE2 domain-containing protein</fullName>
    </submittedName>
</protein>
<dbReference type="RefSeq" id="WP_171701824.1">
    <property type="nucleotide sequence ID" value="NZ_JABFHI010000002.1"/>
</dbReference>